<sequence length="103" mass="12066">MVDSLRKVNSLVQKRGNLHPDDPAIQLMWHDLVNLLKSNEESAIAFLEQSKETELYWLCEILEDLSAKFQSQAFIHCLLELQKKYPDLDMEQDIEYAIQSIEE</sequence>
<accession>A0AAU8NB08</accession>
<reference evidence="1" key="1">
    <citation type="submission" date="2024-05" db="EMBL/GenBank/DDBJ databases">
        <title>Draft genome assemblies of 36 bacteria isolated from hibernating arctic ground squirrels.</title>
        <authorList>
            <person name="McKee H."/>
            <person name="Mullen L."/>
            <person name="Drown D.M."/>
            <person name="Duddleston K.N."/>
        </authorList>
    </citation>
    <scope>NUCLEOTIDE SEQUENCE</scope>
    <source>
        <strain evidence="1">AN1007</strain>
    </source>
</reference>
<dbReference type="RefSeq" id="WP_366290593.1">
    <property type="nucleotide sequence ID" value="NZ_CP159992.1"/>
</dbReference>
<organism evidence="1">
    <name type="scientific">Paenibacillus sp. AN1007</name>
    <dbReference type="NCBI Taxonomy" id="3151385"/>
    <lineage>
        <taxon>Bacteria</taxon>
        <taxon>Bacillati</taxon>
        <taxon>Bacillota</taxon>
        <taxon>Bacilli</taxon>
        <taxon>Bacillales</taxon>
        <taxon>Paenibacillaceae</taxon>
        <taxon>Paenibacillus</taxon>
    </lineage>
</organism>
<proteinExistence type="predicted"/>
<dbReference type="EMBL" id="CP159992">
    <property type="protein sequence ID" value="XCP93682.1"/>
    <property type="molecule type" value="Genomic_DNA"/>
</dbReference>
<name>A0AAU8NB08_9BACL</name>
<gene>
    <name evidence="1" type="ORF">ABXS70_21110</name>
</gene>
<evidence type="ECO:0000313" key="1">
    <source>
        <dbReference type="EMBL" id="XCP93682.1"/>
    </source>
</evidence>
<protein>
    <submittedName>
        <fullName evidence="1">Uncharacterized protein</fullName>
    </submittedName>
</protein>
<dbReference type="AlphaFoldDB" id="A0AAU8NB08"/>